<feature type="region of interest" description="Disordered" evidence="1">
    <location>
        <begin position="1"/>
        <end position="48"/>
    </location>
</feature>
<name>A0A813DG76_POLGL</name>
<comment type="caution">
    <text evidence="2">The sequence shown here is derived from an EMBL/GenBank/DDBJ whole genome shotgun (WGS) entry which is preliminary data.</text>
</comment>
<keyword evidence="3" id="KW-1185">Reference proteome</keyword>
<evidence type="ECO:0000313" key="2">
    <source>
        <dbReference type="EMBL" id="CAE8586669.1"/>
    </source>
</evidence>
<feature type="compositionally biased region" description="Acidic residues" evidence="1">
    <location>
        <begin position="1"/>
        <end position="33"/>
    </location>
</feature>
<evidence type="ECO:0000313" key="3">
    <source>
        <dbReference type="Proteomes" id="UP000654075"/>
    </source>
</evidence>
<protein>
    <submittedName>
        <fullName evidence="2">Uncharacterized protein</fullName>
    </submittedName>
</protein>
<accession>A0A813DG76</accession>
<sequence length="67" mass="7153">DGEEDEEEGSGEEDEEEDDEEEEASGEEDEVEVPAERGPLLAAPAGNDDAAHVVTFTAAVDHSELPR</sequence>
<dbReference type="EMBL" id="CAJNNV010002167">
    <property type="protein sequence ID" value="CAE8586669.1"/>
    <property type="molecule type" value="Genomic_DNA"/>
</dbReference>
<organism evidence="2 3">
    <name type="scientific">Polarella glacialis</name>
    <name type="common">Dinoflagellate</name>
    <dbReference type="NCBI Taxonomy" id="89957"/>
    <lineage>
        <taxon>Eukaryota</taxon>
        <taxon>Sar</taxon>
        <taxon>Alveolata</taxon>
        <taxon>Dinophyceae</taxon>
        <taxon>Suessiales</taxon>
        <taxon>Suessiaceae</taxon>
        <taxon>Polarella</taxon>
    </lineage>
</organism>
<gene>
    <name evidence="2" type="ORF">PGLA1383_LOCUS5518</name>
</gene>
<reference evidence="2" key="1">
    <citation type="submission" date="2021-02" db="EMBL/GenBank/DDBJ databases">
        <authorList>
            <person name="Dougan E. K."/>
            <person name="Rhodes N."/>
            <person name="Thang M."/>
            <person name="Chan C."/>
        </authorList>
    </citation>
    <scope>NUCLEOTIDE SEQUENCE</scope>
</reference>
<feature type="non-terminal residue" evidence="2">
    <location>
        <position position="1"/>
    </location>
</feature>
<dbReference type="AlphaFoldDB" id="A0A813DG76"/>
<dbReference type="Proteomes" id="UP000654075">
    <property type="component" value="Unassembled WGS sequence"/>
</dbReference>
<proteinExistence type="predicted"/>
<evidence type="ECO:0000256" key="1">
    <source>
        <dbReference type="SAM" id="MobiDB-lite"/>
    </source>
</evidence>